<keyword evidence="3" id="KW-0472">Membrane</keyword>
<feature type="signal peptide" evidence="4">
    <location>
        <begin position="1"/>
        <end position="25"/>
    </location>
</feature>
<dbReference type="SUPFAM" id="SSF56935">
    <property type="entry name" value="Porins"/>
    <property type="match status" value="1"/>
</dbReference>
<keyword evidence="2 4" id="KW-0732">Signal</keyword>
<keyword evidence="7" id="KW-1185">Reference proteome</keyword>
<evidence type="ECO:0000313" key="6">
    <source>
        <dbReference type="EMBL" id="MFC3755063.1"/>
    </source>
</evidence>
<dbReference type="EMBL" id="JBHRYO010000001">
    <property type="protein sequence ID" value="MFC3755063.1"/>
    <property type="molecule type" value="Genomic_DNA"/>
</dbReference>
<dbReference type="Proteomes" id="UP001595735">
    <property type="component" value="Unassembled WGS sequence"/>
</dbReference>
<comment type="caution">
    <text evidence="6">The sequence shown here is derived from an EMBL/GenBank/DDBJ whole genome shotgun (WGS) entry which is preliminary data.</text>
</comment>
<dbReference type="InterPro" id="IPR023614">
    <property type="entry name" value="Porin_dom_sf"/>
</dbReference>
<feature type="domain" description="Porin" evidence="5">
    <location>
        <begin position="58"/>
        <end position="258"/>
    </location>
</feature>
<accession>A0ABV7XTE0</accession>
<evidence type="ECO:0000256" key="2">
    <source>
        <dbReference type="ARBA" id="ARBA00022729"/>
    </source>
</evidence>
<dbReference type="PANTHER" id="PTHR34501">
    <property type="entry name" value="PROTEIN YDDL-RELATED"/>
    <property type="match status" value="1"/>
</dbReference>
<name>A0ABV7XTE0_9FLAO</name>
<evidence type="ECO:0000256" key="4">
    <source>
        <dbReference type="SAM" id="SignalP"/>
    </source>
</evidence>
<reference evidence="7" key="1">
    <citation type="journal article" date="2019" name="Int. J. Syst. Evol. Microbiol.">
        <title>The Global Catalogue of Microorganisms (GCM) 10K type strain sequencing project: providing services to taxonomists for standard genome sequencing and annotation.</title>
        <authorList>
            <consortium name="The Broad Institute Genomics Platform"/>
            <consortium name="The Broad Institute Genome Sequencing Center for Infectious Disease"/>
            <person name="Wu L."/>
            <person name="Ma J."/>
        </authorList>
    </citation>
    <scope>NUCLEOTIDE SEQUENCE [LARGE SCALE GENOMIC DNA]</scope>
    <source>
        <strain evidence="7">CECT 7798</strain>
    </source>
</reference>
<dbReference type="Gene3D" id="2.40.160.10">
    <property type="entry name" value="Porin"/>
    <property type="match status" value="1"/>
</dbReference>
<evidence type="ECO:0000256" key="3">
    <source>
        <dbReference type="ARBA" id="ARBA00023136"/>
    </source>
</evidence>
<gene>
    <name evidence="6" type="ORF">ACFONJ_03620</name>
</gene>
<evidence type="ECO:0000256" key="1">
    <source>
        <dbReference type="ARBA" id="ARBA00004571"/>
    </source>
</evidence>
<comment type="subcellular location">
    <subcellularLocation>
        <location evidence="1">Cell outer membrane</location>
        <topology evidence="1">Multi-pass membrane protein</topology>
    </subcellularLocation>
</comment>
<dbReference type="InterPro" id="IPR050298">
    <property type="entry name" value="Gram-neg_bact_OMP"/>
</dbReference>
<evidence type="ECO:0000259" key="5">
    <source>
        <dbReference type="Pfam" id="PF13609"/>
    </source>
</evidence>
<proteinExistence type="predicted"/>
<feature type="chain" id="PRO_5046634370" evidence="4">
    <location>
        <begin position="26"/>
        <end position="398"/>
    </location>
</feature>
<protein>
    <submittedName>
        <fullName evidence="6">Porin</fullName>
    </submittedName>
</protein>
<sequence>MNINRKFCFSIGYLLLFIGAGKMQAQETKDSLEVLVKPYASLRGHLAVYDQKMEMQENASRIGMELTIKKGNLGFIAGGEIQLNMFKGGTSFNVDGNLSGGFLTVESAQKQQVFGNRLGYLGLDFGKFGTLTIGKQWSVYRDVTAYTDRFNVFGSRASATFIGGTDGGETGTGRADQSVIYRNHFGSWYVGGQILARGGNNGKFIDGFGASLQYEIIENFFAGAAFNRALLSDNLVNNGKIIGLEGQPTYFSLGTKYIGKTIDFSIVGILQKNGDFSHGSYRDPDMGTLPFTTVFNAKGLEIFGKYKFQKFSVLTGYNLYVPDLKSMNETFNQYSLDPGFKKNDIIIGLSYSPFKFAQIYSEQRFSMGKTSTGEREKSVFTLGLRLDLSGSFNKKFSL</sequence>
<organism evidence="6 7">
    <name type="scientific">Chryseobacterium tructae</name>
    <dbReference type="NCBI Taxonomy" id="1037380"/>
    <lineage>
        <taxon>Bacteria</taxon>
        <taxon>Pseudomonadati</taxon>
        <taxon>Bacteroidota</taxon>
        <taxon>Flavobacteriia</taxon>
        <taxon>Flavobacteriales</taxon>
        <taxon>Weeksellaceae</taxon>
        <taxon>Chryseobacterium group</taxon>
        <taxon>Chryseobacterium</taxon>
    </lineage>
</organism>
<dbReference type="Pfam" id="PF13609">
    <property type="entry name" value="Porin_4"/>
    <property type="match status" value="1"/>
</dbReference>
<evidence type="ECO:0000313" key="7">
    <source>
        <dbReference type="Proteomes" id="UP001595735"/>
    </source>
</evidence>
<dbReference type="PANTHER" id="PTHR34501:SF2">
    <property type="entry name" value="OUTER MEMBRANE PORIN F-RELATED"/>
    <property type="match status" value="1"/>
</dbReference>
<dbReference type="InterPro" id="IPR033900">
    <property type="entry name" value="Gram_neg_porin_domain"/>
</dbReference>
<dbReference type="RefSeq" id="WP_290302364.1">
    <property type="nucleotide sequence ID" value="NZ_JAUFQR010000003.1"/>
</dbReference>